<reference key="1">
    <citation type="submission" date="2007-01" db="EMBL/GenBank/DDBJ databases">
        <title>The Genome Sequence of Puccinia graminis f. sp. tritici Strain CRL 75-36-700-3.</title>
        <authorList>
            <consortium name="The Broad Institute Genome Sequencing Platform"/>
            <person name="Birren B."/>
            <person name="Lander E."/>
            <person name="Galagan J."/>
            <person name="Nusbaum C."/>
            <person name="Devon K."/>
            <person name="Cuomo C."/>
            <person name="Jaffe D."/>
            <person name="Butler J."/>
            <person name="Alvarez P."/>
            <person name="Gnerre S."/>
            <person name="Grabherr M."/>
            <person name="Mauceli E."/>
            <person name="Brockman W."/>
            <person name="Young S."/>
            <person name="LaButti K."/>
            <person name="Sykes S."/>
            <person name="DeCaprio D."/>
            <person name="Crawford M."/>
            <person name="Koehrsen M."/>
            <person name="Engels R."/>
            <person name="Montgomery P."/>
            <person name="Pearson M."/>
            <person name="Howarth C."/>
            <person name="Larson L."/>
            <person name="White J."/>
            <person name="Zeng Q."/>
            <person name="Kodira C."/>
            <person name="Yandava C."/>
            <person name="Alvarado L."/>
            <person name="O'Leary S."/>
            <person name="Szabo L."/>
            <person name="Dean R."/>
            <person name="Schein J."/>
        </authorList>
    </citation>
    <scope>NUCLEOTIDE SEQUENCE</scope>
    <source>
        <strain>CRL 75-36-700-3</strain>
    </source>
</reference>
<dbReference type="HOGENOM" id="CLU_863660_0_0_1"/>
<dbReference type="RefSeq" id="XP_003321015.2">
    <property type="nucleotide sequence ID" value="XM_003320967.2"/>
</dbReference>
<name>E3JX21_PUCGT</name>
<keyword evidence="2" id="KW-1185">Reference proteome</keyword>
<evidence type="ECO:0000313" key="1">
    <source>
        <dbReference type="EMBL" id="EFP76596.2"/>
    </source>
</evidence>
<evidence type="ECO:0000313" key="2">
    <source>
        <dbReference type="Proteomes" id="UP000008783"/>
    </source>
</evidence>
<organism evidence="1 2">
    <name type="scientific">Puccinia graminis f. sp. tritici (strain CRL 75-36-700-3 / race SCCL)</name>
    <name type="common">Black stem rust fungus</name>
    <dbReference type="NCBI Taxonomy" id="418459"/>
    <lineage>
        <taxon>Eukaryota</taxon>
        <taxon>Fungi</taxon>
        <taxon>Dikarya</taxon>
        <taxon>Basidiomycota</taxon>
        <taxon>Pucciniomycotina</taxon>
        <taxon>Pucciniomycetes</taxon>
        <taxon>Pucciniales</taxon>
        <taxon>Pucciniaceae</taxon>
        <taxon>Puccinia</taxon>
    </lineage>
</organism>
<dbReference type="VEuPathDB" id="FungiDB:PGTG_02057"/>
<gene>
    <name evidence="1" type="ORF">PGTG_02057</name>
</gene>
<dbReference type="OrthoDB" id="3189033at2759"/>
<dbReference type="InParanoid" id="E3JX21"/>
<reference evidence="2" key="2">
    <citation type="journal article" date="2011" name="Proc. Natl. Acad. Sci. U.S.A.">
        <title>Obligate biotrophy features unraveled by the genomic analysis of rust fungi.</title>
        <authorList>
            <person name="Duplessis S."/>
            <person name="Cuomo C.A."/>
            <person name="Lin Y.-C."/>
            <person name="Aerts A."/>
            <person name="Tisserant E."/>
            <person name="Veneault-Fourrey C."/>
            <person name="Joly D.L."/>
            <person name="Hacquard S."/>
            <person name="Amselem J."/>
            <person name="Cantarel B.L."/>
            <person name="Chiu R."/>
            <person name="Coutinho P.M."/>
            <person name="Feau N."/>
            <person name="Field M."/>
            <person name="Frey P."/>
            <person name="Gelhaye E."/>
            <person name="Goldberg J."/>
            <person name="Grabherr M.G."/>
            <person name="Kodira C.D."/>
            <person name="Kohler A."/>
            <person name="Kuees U."/>
            <person name="Lindquist E.A."/>
            <person name="Lucas S.M."/>
            <person name="Mago R."/>
            <person name="Mauceli E."/>
            <person name="Morin E."/>
            <person name="Murat C."/>
            <person name="Pangilinan J.L."/>
            <person name="Park R."/>
            <person name="Pearson M."/>
            <person name="Quesneville H."/>
            <person name="Rouhier N."/>
            <person name="Sakthikumar S."/>
            <person name="Salamov A.A."/>
            <person name="Schmutz J."/>
            <person name="Selles B."/>
            <person name="Shapiro H."/>
            <person name="Tanguay P."/>
            <person name="Tuskan G.A."/>
            <person name="Henrissat B."/>
            <person name="Van de Peer Y."/>
            <person name="Rouze P."/>
            <person name="Ellis J.G."/>
            <person name="Dodds P.N."/>
            <person name="Schein J.E."/>
            <person name="Zhong S."/>
            <person name="Hamelin R.C."/>
            <person name="Grigoriev I.V."/>
            <person name="Szabo L.J."/>
            <person name="Martin F."/>
        </authorList>
    </citation>
    <scope>NUCLEOTIDE SEQUENCE [LARGE SCALE GENOMIC DNA]</scope>
    <source>
        <strain evidence="2">CRL 75-36-700-3 / race SCCL</strain>
    </source>
</reference>
<proteinExistence type="predicted"/>
<accession>E3JX21</accession>
<dbReference type="AlphaFoldDB" id="E3JX21"/>
<dbReference type="GeneID" id="10528453"/>
<dbReference type="Proteomes" id="UP000008783">
    <property type="component" value="Unassembled WGS sequence"/>
</dbReference>
<sequence length="322" mass="36732">MKTWAWSRDGKHTAMNVGKVKEKSETASDFNPHVIESRPGDEERTTACEAQPATTGVQCSNWTKNTCTEDLFTSLILAFPLPSPAREYSLSGNAPLFLYTLPRSVYEKPPKDPETGKRPGEKIAKKIARKWQESIRKAQDIERGDYANPSWLERALGVTFRIQVFHSRSAFNPLHRSLSHEPKLATLSDEQVKESILNDFFQVSKRAKFRTIMFHSAIGISSEITLNLFLMNFRSEIYVPFTFEIALIYFIIQLKAWRTARFLLSQNTRKSMQSRAAECELENGKVTGGLLQVKIRELAAFQKIKNRVQRADNSPISSRREA</sequence>
<dbReference type="KEGG" id="pgr:PGTG_02057"/>
<protein>
    <submittedName>
        <fullName evidence="1">Uncharacterized protein</fullName>
    </submittedName>
</protein>
<dbReference type="EMBL" id="DS178266">
    <property type="protein sequence ID" value="EFP76596.2"/>
    <property type="molecule type" value="Genomic_DNA"/>
</dbReference>